<organism evidence="2 3">
    <name type="scientific">Rhizophagus clarus</name>
    <dbReference type="NCBI Taxonomy" id="94130"/>
    <lineage>
        <taxon>Eukaryota</taxon>
        <taxon>Fungi</taxon>
        <taxon>Fungi incertae sedis</taxon>
        <taxon>Mucoromycota</taxon>
        <taxon>Glomeromycotina</taxon>
        <taxon>Glomeromycetes</taxon>
        <taxon>Glomerales</taxon>
        <taxon>Glomeraceae</taxon>
        <taxon>Rhizophagus</taxon>
    </lineage>
</organism>
<comment type="caution">
    <text evidence="2">The sequence shown here is derived from an EMBL/GenBank/DDBJ whole genome shotgun (WGS) entry which is preliminary data.</text>
</comment>
<name>A0A2Z6R6V0_9GLOM</name>
<dbReference type="AlphaFoldDB" id="A0A2Z6R6V0"/>
<accession>A0A2Z6R6V0</accession>
<dbReference type="EMBL" id="BEXD01002383">
    <property type="protein sequence ID" value="GBB98127.1"/>
    <property type="molecule type" value="Genomic_DNA"/>
</dbReference>
<feature type="region of interest" description="Disordered" evidence="1">
    <location>
        <begin position="56"/>
        <end position="86"/>
    </location>
</feature>
<proteinExistence type="predicted"/>
<keyword evidence="3" id="KW-1185">Reference proteome</keyword>
<evidence type="ECO:0000256" key="1">
    <source>
        <dbReference type="SAM" id="MobiDB-lite"/>
    </source>
</evidence>
<dbReference type="Proteomes" id="UP000247702">
    <property type="component" value="Unassembled WGS sequence"/>
</dbReference>
<protein>
    <submittedName>
        <fullName evidence="2">Uncharacterized protein</fullName>
    </submittedName>
</protein>
<gene>
    <name evidence="2" type="ORF">RclHR1_31420002</name>
</gene>
<reference evidence="2 3" key="1">
    <citation type="submission" date="2017-11" db="EMBL/GenBank/DDBJ databases">
        <title>The genome of Rhizophagus clarus HR1 reveals common genetic basis of auxotrophy among arbuscular mycorrhizal fungi.</title>
        <authorList>
            <person name="Kobayashi Y."/>
        </authorList>
    </citation>
    <scope>NUCLEOTIDE SEQUENCE [LARGE SCALE GENOMIC DNA]</scope>
    <source>
        <strain evidence="2 3">HR1</strain>
    </source>
</reference>
<evidence type="ECO:0000313" key="3">
    <source>
        <dbReference type="Proteomes" id="UP000247702"/>
    </source>
</evidence>
<evidence type="ECO:0000313" key="2">
    <source>
        <dbReference type="EMBL" id="GBB98127.1"/>
    </source>
</evidence>
<sequence>MCFLKKLKKNHKPNTTTHLTTTSRTNLPRSVLAEQQVQQQILPPVLSQQDAFLQHTHPQQHVGRDEVEEDGDCNQYQDPSDEKSGSKLTRLIKMYESIKKHNNQTGNERKDWCWYDKMDMIFGVRENITPSFLANKETDTLIEEEIVEIKDENKKQKHKSKNNVEVIAMAIAEMS</sequence>